<evidence type="ECO:0000256" key="1">
    <source>
        <dbReference type="SAM" id="Coils"/>
    </source>
</evidence>
<keyword evidence="2" id="KW-1133">Transmembrane helix</keyword>
<evidence type="ECO:0000313" key="3">
    <source>
        <dbReference type="EMBL" id="WAL65039.1"/>
    </source>
</evidence>
<keyword evidence="4" id="KW-1185">Reference proteome</keyword>
<organism evidence="3 4">
    <name type="scientific">Amycolatopsis cynarae</name>
    <dbReference type="NCBI Taxonomy" id="2995223"/>
    <lineage>
        <taxon>Bacteria</taxon>
        <taxon>Bacillati</taxon>
        <taxon>Actinomycetota</taxon>
        <taxon>Actinomycetes</taxon>
        <taxon>Pseudonocardiales</taxon>
        <taxon>Pseudonocardiaceae</taxon>
        <taxon>Amycolatopsis</taxon>
    </lineage>
</organism>
<feature type="transmembrane region" description="Helical" evidence="2">
    <location>
        <begin position="108"/>
        <end position="134"/>
    </location>
</feature>
<evidence type="ECO:0000313" key="4">
    <source>
        <dbReference type="Proteomes" id="UP001163203"/>
    </source>
</evidence>
<dbReference type="EMBL" id="CP113836">
    <property type="protein sequence ID" value="WAL65039.1"/>
    <property type="molecule type" value="Genomic_DNA"/>
</dbReference>
<gene>
    <name evidence="3" type="ORF">ORV05_29625</name>
</gene>
<proteinExistence type="predicted"/>
<dbReference type="Proteomes" id="UP001163203">
    <property type="component" value="Chromosome"/>
</dbReference>
<name>A0ABY7AZB2_9PSEU</name>
<keyword evidence="2" id="KW-0812">Transmembrane</keyword>
<keyword evidence="1" id="KW-0175">Coiled coil</keyword>
<evidence type="ECO:0000256" key="2">
    <source>
        <dbReference type="SAM" id="Phobius"/>
    </source>
</evidence>
<protein>
    <recommendedName>
        <fullName evidence="5">DUF304 domain-containing protein</fullName>
    </recommendedName>
</protein>
<keyword evidence="2" id="KW-0472">Membrane</keyword>
<evidence type="ECO:0008006" key="5">
    <source>
        <dbReference type="Google" id="ProtNLM"/>
    </source>
</evidence>
<reference evidence="3" key="1">
    <citation type="submission" date="2022-11" db="EMBL/GenBank/DDBJ databases">
        <authorList>
            <person name="Mo P."/>
        </authorList>
    </citation>
    <scope>NUCLEOTIDE SEQUENCE</scope>
    <source>
        <strain evidence="3">HUAS 11-8</strain>
    </source>
</reference>
<feature type="transmembrane region" description="Helical" evidence="2">
    <location>
        <begin position="76"/>
        <end position="96"/>
    </location>
</feature>
<feature type="coiled-coil region" evidence="1">
    <location>
        <begin position="39"/>
        <end position="72"/>
    </location>
</feature>
<sequence length="222" mass="25119">MQVKDAGGERWAIRRKFTPWHRVFQPVNLASGRYLRYRVERLSEKQRNALANAKQRREERKAERERRRDEREISGWQWLYLLPLLLVAAFAVGAVGQAVEAFVYLVQFLIWLVVLPFYLVELLLRLVVGGVLWLARATGLARTRVDVVGGGERIASLTKILVPGYGNAGHLARALGESRSKASWPFDPVREPEVARLLAGARAEVVEHTGWQTEPSPAVMGE</sequence>
<accession>A0ABY7AZB2</accession>
<dbReference type="RefSeq" id="WP_268755250.1">
    <property type="nucleotide sequence ID" value="NZ_CP113836.1"/>
</dbReference>